<dbReference type="OrthoDB" id="1078482at2"/>
<evidence type="ECO:0000313" key="2">
    <source>
        <dbReference type="EMBL" id="EDS03070.1"/>
    </source>
</evidence>
<organism evidence="2 3">
    <name type="scientific">Alistipes putredinis DSM 17216</name>
    <dbReference type="NCBI Taxonomy" id="445970"/>
    <lineage>
        <taxon>Bacteria</taxon>
        <taxon>Pseudomonadati</taxon>
        <taxon>Bacteroidota</taxon>
        <taxon>Bacteroidia</taxon>
        <taxon>Bacteroidales</taxon>
        <taxon>Rikenellaceae</taxon>
        <taxon>Alistipes</taxon>
    </lineage>
</organism>
<dbReference type="GeneID" id="73802991"/>
<dbReference type="HOGENOM" id="CLU_865487_0_0_10"/>
<name>B0MZN4_9BACT</name>
<dbReference type="AlphaFoldDB" id="B0MZN4"/>
<reference evidence="2" key="1">
    <citation type="submission" date="2007-10" db="EMBL/GenBank/DDBJ databases">
        <authorList>
            <person name="Fulton L."/>
            <person name="Clifton S."/>
            <person name="Fulton B."/>
            <person name="Xu J."/>
            <person name="Minx P."/>
            <person name="Pepin K.H."/>
            <person name="Johnson M."/>
            <person name="Thiruvilangam P."/>
            <person name="Bhonagiri V."/>
            <person name="Nash W.E."/>
            <person name="Mardis E.R."/>
            <person name="Wilson R.K."/>
        </authorList>
    </citation>
    <scope>NUCLEOTIDE SEQUENCE [LARGE SCALE GENOMIC DNA]</scope>
    <source>
        <strain evidence="2">DSM 17216</strain>
    </source>
</reference>
<sequence>MKNLFGSRLLNIGASTLLSGGILSHGGLGGYISDAARRVIGLGLAEFQDGAVHYFSKNSDILKRAVIQFASQTAYGMLRSYPRYIKYWEQKERDKYLETQSQSAIVNKSGQYYQLIKEQQAVAEKKNYTDSIVGRTVADYIELKISGEGTYYDKESGKVEPNSKYGLITFVDLGPQVQLSSKNNIVLTTVQGRDYTRKEFISGGDLEFTINGRITSKYPDVYPEAELSKFLKIVQYKGVIDCDNTILRQLKISQLIILGYSLPTAEYRNVQPYTLQCVAVEPSEAVELISKDAEVVDEAIEHTNKWIKWVRFGTDVIDPTSILKLNNLWL</sequence>
<dbReference type="eggNOG" id="ENOG50332ZT">
    <property type="taxonomic scope" value="Bacteria"/>
</dbReference>
<evidence type="ECO:0000259" key="1">
    <source>
        <dbReference type="Pfam" id="PF19512"/>
    </source>
</evidence>
<dbReference type="InterPro" id="IPR046109">
    <property type="entry name" value="DUF6046"/>
</dbReference>
<reference evidence="2" key="2">
    <citation type="submission" date="2013-09" db="EMBL/GenBank/DDBJ databases">
        <title>Draft genome sequence of Alistipes putredinis (DSM 17216).</title>
        <authorList>
            <person name="Sudarsanam P."/>
            <person name="Ley R."/>
            <person name="Guruge J."/>
            <person name="Turnbaugh P.J."/>
            <person name="Mahowald M."/>
            <person name="Liep D."/>
            <person name="Gordon J."/>
        </authorList>
    </citation>
    <scope>NUCLEOTIDE SEQUENCE</scope>
    <source>
        <strain evidence="2">DSM 17216</strain>
    </source>
</reference>
<keyword evidence="3" id="KW-1185">Reference proteome</keyword>
<gene>
    <name evidence="2" type="ORF">ALIPUT_02608</name>
</gene>
<proteinExistence type="predicted"/>
<accession>B0MZN4</accession>
<feature type="domain" description="DUF6046" evidence="1">
    <location>
        <begin position="176"/>
        <end position="283"/>
    </location>
</feature>
<dbReference type="RefSeq" id="WP_004328651.1">
    <property type="nucleotide sequence ID" value="NZ_DS499577.1"/>
</dbReference>
<dbReference type="Pfam" id="PF19512">
    <property type="entry name" value="DUF6046"/>
    <property type="match status" value="1"/>
</dbReference>
<comment type="caution">
    <text evidence="2">The sequence shown here is derived from an EMBL/GenBank/DDBJ whole genome shotgun (WGS) entry which is preliminary data.</text>
</comment>
<dbReference type="EMBL" id="ABFK02000020">
    <property type="protein sequence ID" value="EDS03070.1"/>
    <property type="molecule type" value="Genomic_DNA"/>
</dbReference>
<protein>
    <recommendedName>
        <fullName evidence="1">DUF6046 domain-containing protein</fullName>
    </recommendedName>
</protein>
<dbReference type="Proteomes" id="UP000005819">
    <property type="component" value="Unassembled WGS sequence"/>
</dbReference>
<evidence type="ECO:0000313" key="3">
    <source>
        <dbReference type="Proteomes" id="UP000005819"/>
    </source>
</evidence>